<evidence type="ECO:0000313" key="3">
    <source>
        <dbReference type="EMBL" id="SMH49042.1"/>
    </source>
</evidence>
<dbReference type="Proteomes" id="UP000193711">
    <property type="component" value="Unassembled WGS sequence"/>
</dbReference>
<organism evidence="3 4">
    <name type="scientific">Rathayibacter oskolensis</name>
    <dbReference type="NCBI Taxonomy" id="1891671"/>
    <lineage>
        <taxon>Bacteria</taxon>
        <taxon>Bacillati</taxon>
        <taxon>Actinomycetota</taxon>
        <taxon>Actinomycetes</taxon>
        <taxon>Micrococcales</taxon>
        <taxon>Microbacteriaceae</taxon>
        <taxon>Rathayibacter</taxon>
    </lineage>
</organism>
<dbReference type="InterPro" id="IPR011008">
    <property type="entry name" value="Dimeric_a/b-barrel"/>
</dbReference>
<dbReference type="InterPro" id="IPR007138">
    <property type="entry name" value="ABM_dom"/>
</dbReference>
<sequence>MADATAVSAPVSLVAHRRLAESDYARYEAWQEAVGERLEGRPGFLGREVLRPDPPHQVDWIVVERFRDRDAARSWLQSPERATLLEEMEGVLVGNDSVHLFTEEAKHPSEAASVLITSRVAPEDEAAFLAWQRRISAAESHFEGFVGHRVERPIPGVQDDWVVVLSFDTEADLDRWIESPERTALLADGSAYNQQLSLTRASYGFGFWAGRDKPVPDPVFKSNLLVLLMLYPIVFLWSYFIADPLFAAHGVPFWLSLFIGNVVSTQLLGWIFVPWAFRRFSWWTARGRPARVYVAGYAIIAGCYLLSMALYAWLLALRAG</sequence>
<evidence type="ECO:0000313" key="4">
    <source>
        <dbReference type="Proteomes" id="UP000193711"/>
    </source>
</evidence>
<gene>
    <name evidence="3" type="ORF">SAMN06295885_3201</name>
</gene>
<feature type="transmembrane region" description="Helical" evidence="1">
    <location>
        <begin position="223"/>
        <end position="241"/>
    </location>
</feature>
<keyword evidence="4" id="KW-1185">Reference proteome</keyword>
<dbReference type="EMBL" id="FXBM01000003">
    <property type="protein sequence ID" value="SMH49042.1"/>
    <property type="molecule type" value="Genomic_DNA"/>
</dbReference>
<feature type="domain" description="ABM" evidence="2">
    <location>
        <begin position="11"/>
        <end position="100"/>
    </location>
</feature>
<dbReference type="InterPro" id="IPR038762">
    <property type="entry name" value="ABM_predict"/>
</dbReference>
<dbReference type="AlphaFoldDB" id="A0A1X7PEA6"/>
<keyword evidence="1" id="KW-0812">Transmembrane</keyword>
<keyword evidence="1" id="KW-1133">Transmembrane helix</keyword>
<feature type="transmembrane region" description="Helical" evidence="1">
    <location>
        <begin position="253"/>
        <end position="273"/>
    </location>
</feature>
<protein>
    <recommendedName>
        <fullName evidence="2">ABM domain-containing protein</fullName>
    </recommendedName>
</protein>
<dbReference type="RefSeq" id="WP_208856996.1">
    <property type="nucleotide sequence ID" value="NZ_FXBM01000003.1"/>
</dbReference>
<evidence type="ECO:0000256" key="1">
    <source>
        <dbReference type="SAM" id="Phobius"/>
    </source>
</evidence>
<dbReference type="PANTHER" id="PTHR40057:SF1">
    <property type="entry name" value="SLR1162 PROTEIN"/>
    <property type="match status" value="1"/>
</dbReference>
<accession>A0A1X7PEA6</accession>
<evidence type="ECO:0000259" key="2">
    <source>
        <dbReference type="PROSITE" id="PS51725"/>
    </source>
</evidence>
<feature type="transmembrane region" description="Helical" evidence="1">
    <location>
        <begin position="294"/>
        <end position="314"/>
    </location>
</feature>
<dbReference type="SUPFAM" id="SSF54909">
    <property type="entry name" value="Dimeric alpha+beta barrel"/>
    <property type="match status" value="2"/>
</dbReference>
<dbReference type="PANTHER" id="PTHR40057">
    <property type="entry name" value="SLR1162 PROTEIN"/>
    <property type="match status" value="1"/>
</dbReference>
<name>A0A1X7PEA6_9MICO</name>
<dbReference type="STRING" id="1891671.SAMN06295885_3201"/>
<dbReference type="Pfam" id="PF03992">
    <property type="entry name" value="ABM"/>
    <property type="match status" value="2"/>
</dbReference>
<dbReference type="PROSITE" id="PS51725">
    <property type="entry name" value="ABM"/>
    <property type="match status" value="1"/>
</dbReference>
<dbReference type="Gene3D" id="3.30.70.100">
    <property type="match status" value="2"/>
</dbReference>
<reference evidence="4" key="1">
    <citation type="submission" date="2017-04" db="EMBL/GenBank/DDBJ databases">
        <authorList>
            <person name="Varghese N."/>
            <person name="Submissions S."/>
        </authorList>
    </citation>
    <scope>NUCLEOTIDE SEQUENCE [LARGE SCALE GENOMIC DNA]</scope>
    <source>
        <strain evidence="4">VKM Ac-2121</strain>
    </source>
</reference>
<proteinExistence type="predicted"/>
<keyword evidence="1" id="KW-0472">Membrane</keyword>